<feature type="domain" description="WW" evidence="10">
    <location>
        <begin position="1021"/>
        <end position="1054"/>
    </location>
</feature>
<dbReference type="FunFam" id="2.60.40.150:FF:000156">
    <property type="entry name" value="E3 ubiquitin-protein ligase"/>
    <property type="match status" value="1"/>
</dbReference>
<dbReference type="FunFam" id="3.90.1750.10:FF:000005">
    <property type="entry name" value="E3 ubiquitin-protein ligase"/>
    <property type="match status" value="1"/>
</dbReference>
<feature type="region of interest" description="Disordered" evidence="8">
    <location>
        <begin position="921"/>
        <end position="1028"/>
    </location>
</feature>
<keyword evidence="13" id="KW-1185">Reference proteome</keyword>
<dbReference type="Gene3D" id="3.30.2160.10">
    <property type="entry name" value="Hect, E3 ligase catalytic domain"/>
    <property type="match status" value="1"/>
</dbReference>
<dbReference type="InterPro" id="IPR036020">
    <property type="entry name" value="WW_dom_sf"/>
</dbReference>
<evidence type="ECO:0000256" key="4">
    <source>
        <dbReference type="ARBA" id="ARBA00022679"/>
    </source>
</evidence>
<accession>A0AAD7X8G1</accession>
<dbReference type="InterPro" id="IPR035892">
    <property type="entry name" value="C2_domain_sf"/>
</dbReference>
<dbReference type="Pfam" id="PF00168">
    <property type="entry name" value="C2"/>
    <property type="match status" value="1"/>
</dbReference>
<feature type="compositionally biased region" description="Low complexity" evidence="8">
    <location>
        <begin position="922"/>
        <end position="1010"/>
    </location>
</feature>
<dbReference type="InterPro" id="IPR035983">
    <property type="entry name" value="Hect_E3_ubiquitin_ligase"/>
</dbReference>
<protein>
    <recommendedName>
        <fullName evidence="3">HECT-type E3 ubiquitin transferase</fullName>
        <ecNumber evidence="3">2.3.2.26</ecNumber>
    </recommendedName>
</protein>
<dbReference type="FunFam" id="3.30.2410.10:FF:000001">
    <property type="entry name" value="E3 ubiquitin-protein ligase NEDD4-like"/>
    <property type="match status" value="1"/>
</dbReference>
<dbReference type="PROSITE" id="PS50020">
    <property type="entry name" value="WW_DOMAIN_2"/>
    <property type="match status" value="3"/>
</dbReference>
<evidence type="ECO:0000313" key="12">
    <source>
        <dbReference type="EMBL" id="KAJ8469004.1"/>
    </source>
</evidence>
<dbReference type="Gene3D" id="2.20.70.10">
    <property type="match status" value="2"/>
</dbReference>
<dbReference type="SUPFAM" id="SSF52047">
    <property type="entry name" value="RNI-like"/>
    <property type="match status" value="1"/>
</dbReference>
<dbReference type="CDD" id="cd00078">
    <property type="entry name" value="HECTc"/>
    <property type="match status" value="1"/>
</dbReference>
<dbReference type="Pfam" id="PF00632">
    <property type="entry name" value="HECT"/>
    <property type="match status" value="1"/>
</dbReference>
<evidence type="ECO:0000256" key="8">
    <source>
        <dbReference type="SAM" id="MobiDB-lite"/>
    </source>
</evidence>
<evidence type="ECO:0000259" key="11">
    <source>
        <dbReference type="PROSITE" id="PS50237"/>
    </source>
</evidence>
<comment type="catalytic activity">
    <reaction evidence="1">
        <text>S-ubiquitinyl-[E2 ubiquitin-conjugating enzyme]-L-cysteine + [acceptor protein]-L-lysine = [E2 ubiquitin-conjugating enzyme]-L-cysteine + N(6)-ubiquitinyl-[acceptor protein]-L-lysine.</text>
        <dbReference type="EC" id="2.3.2.26"/>
    </reaction>
</comment>
<feature type="region of interest" description="Disordered" evidence="8">
    <location>
        <begin position="1047"/>
        <end position="1071"/>
    </location>
</feature>
<feature type="active site" description="Glycyl thioester intermediate" evidence="7">
    <location>
        <position position="1565"/>
    </location>
</feature>
<dbReference type="PROSITE" id="PS50004">
    <property type="entry name" value="C2"/>
    <property type="match status" value="1"/>
</dbReference>
<dbReference type="Gene3D" id="3.30.2410.10">
    <property type="entry name" value="Hect, E3 ligase catalytic domain"/>
    <property type="match status" value="1"/>
</dbReference>
<feature type="domain" description="WW" evidence="10">
    <location>
        <begin position="1175"/>
        <end position="1208"/>
    </location>
</feature>
<dbReference type="GO" id="GO:0016567">
    <property type="term" value="P:protein ubiquitination"/>
    <property type="evidence" value="ECO:0007669"/>
    <property type="project" value="TreeGrafter"/>
</dbReference>
<evidence type="ECO:0000256" key="2">
    <source>
        <dbReference type="ARBA" id="ARBA00004906"/>
    </source>
</evidence>
<dbReference type="PROSITE" id="PS50237">
    <property type="entry name" value="HECT"/>
    <property type="match status" value="1"/>
</dbReference>
<dbReference type="EC" id="2.3.2.26" evidence="3"/>
<evidence type="ECO:0000259" key="10">
    <source>
        <dbReference type="PROSITE" id="PS50020"/>
    </source>
</evidence>
<dbReference type="SUPFAM" id="SSF56204">
    <property type="entry name" value="Hect, E3 ligase catalytic domain"/>
    <property type="match status" value="1"/>
</dbReference>
<dbReference type="SMART" id="SM00456">
    <property type="entry name" value="WW"/>
    <property type="match status" value="3"/>
</dbReference>
<evidence type="ECO:0000256" key="5">
    <source>
        <dbReference type="ARBA" id="ARBA00022737"/>
    </source>
</evidence>
<dbReference type="GO" id="GO:0006511">
    <property type="term" value="P:ubiquitin-dependent protein catabolic process"/>
    <property type="evidence" value="ECO:0007669"/>
    <property type="project" value="TreeGrafter"/>
</dbReference>
<dbReference type="InterPro" id="IPR000569">
    <property type="entry name" value="HECT_dom"/>
</dbReference>
<comment type="pathway">
    <text evidence="2">Protein modification; protein ubiquitination.</text>
</comment>
<evidence type="ECO:0000256" key="3">
    <source>
        <dbReference type="ARBA" id="ARBA00012485"/>
    </source>
</evidence>
<dbReference type="Gene3D" id="3.90.1750.10">
    <property type="entry name" value="Hect, E3 ligase catalytic domains"/>
    <property type="match status" value="1"/>
</dbReference>
<comment type="caution">
    <text evidence="12">The sequence shown here is derived from an EMBL/GenBank/DDBJ whole genome shotgun (WGS) entry which is preliminary data.</text>
</comment>
<feature type="domain" description="HECT" evidence="11">
    <location>
        <begin position="1264"/>
        <end position="1597"/>
    </location>
</feature>
<dbReference type="PANTHER" id="PTHR11254:SF440">
    <property type="entry name" value="E3 UBIQUITIN-PROTEIN LIGASE NEDD-4"/>
    <property type="match status" value="1"/>
</dbReference>
<dbReference type="Pfam" id="PF00397">
    <property type="entry name" value="WW"/>
    <property type="match status" value="3"/>
</dbReference>
<dbReference type="PANTHER" id="PTHR11254">
    <property type="entry name" value="HECT DOMAIN UBIQUITIN-PROTEIN LIGASE"/>
    <property type="match status" value="1"/>
</dbReference>
<dbReference type="GO" id="GO:0005737">
    <property type="term" value="C:cytoplasm"/>
    <property type="evidence" value="ECO:0007669"/>
    <property type="project" value="TreeGrafter"/>
</dbReference>
<feature type="domain" description="C2" evidence="9">
    <location>
        <begin position="751"/>
        <end position="871"/>
    </location>
</feature>
<feature type="domain" description="WW" evidence="10">
    <location>
        <begin position="1117"/>
        <end position="1150"/>
    </location>
</feature>
<dbReference type="SMART" id="SM00239">
    <property type="entry name" value="C2"/>
    <property type="match status" value="1"/>
</dbReference>
<reference evidence="12" key="1">
    <citation type="submission" date="2022-11" db="EMBL/GenBank/DDBJ databases">
        <title>Genome Sequence of Cubamyces cubensis.</title>
        <authorList>
            <person name="Buettner E."/>
        </authorList>
    </citation>
    <scope>NUCLEOTIDE SEQUENCE</scope>
    <source>
        <strain evidence="12">MPL-01</strain>
    </source>
</reference>
<dbReference type="Proteomes" id="UP001215151">
    <property type="component" value="Unassembled WGS sequence"/>
</dbReference>
<dbReference type="FunFam" id="2.20.70.10:FF:000017">
    <property type="entry name" value="E3 ubiquitin-protein ligase"/>
    <property type="match status" value="2"/>
</dbReference>
<dbReference type="EMBL" id="JAPEVG010000310">
    <property type="protein sequence ID" value="KAJ8469004.1"/>
    <property type="molecule type" value="Genomic_DNA"/>
</dbReference>
<dbReference type="GO" id="GO:0061630">
    <property type="term" value="F:ubiquitin protein ligase activity"/>
    <property type="evidence" value="ECO:0007669"/>
    <property type="project" value="UniProtKB-EC"/>
</dbReference>
<proteinExistence type="predicted"/>
<dbReference type="PROSITE" id="PS01159">
    <property type="entry name" value="WW_DOMAIN_1"/>
    <property type="match status" value="3"/>
</dbReference>
<evidence type="ECO:0000256" key="6">
    <source>
        <dbReference type="ARBA" id="ARBA00022786"/>
    </source>
</evidence>
<dbReference type="InterPro" id="IPR050409">
    <property type="entry name" value="E3_ubiq-protein_ligase"/>
</dbReference>
<keyword evidence="6 7" id="KW-0833">Ubl conjugation pathway</keyword>
<evidence type="ECO:0000259" key="9">
    <source>
        <dbReference type="PROSITE" id="PS50004"/>
    </source>
</evidence>
<organism evidence="12 13">
    <name type="scientific">Trametes cubensis</name>
    <dbReference type="NCBI Taxonomy" id="1111947"/>
    <lineage>
        <taxon>Eukaryota</taxon>
        <taxon>Fungi</taxon>
        <taxon>Dikarya</taxon>
        <taxon>Basidiomycota</taxon>
        <taxon>Agaricomycotina</taxon>
        <taxon>Agaricomycetes</taxon>
        <taxon>Polyporales</taxon>
        <taxon>Polyporaceae</taxon>
        <taxon>Trametes</taxon>
    </lineage>
</organism>
<name>A0AAD7X8G1_9APHY</name>
<keyword evidence="5" id="KW-0677">Repeat</keyword>
<dbReference type="SUPFAM" id="SSF51045">
    <property type="entry name" value="WW domain"/>
    <property type="match status" value="3"/>
</dbReference>
<dbReference type="Gene3D" id="2.60.40.150">
    <property type="entry name" value="C2 domain"/>
    <property type="match status" value="1"/>
</dbReference>
<dbReference type="CDD" id="cd08382">
    <property type="entry name" value="C2_Smurf-like"/>
    <property type="match status" value="1"/>
</dbReference>
<evidence type="ECO:0000256" key="1">
    <source>
        <dbReference type="ARBA" id="ARBA00000885"/>
    </source>
</evidence>
<dbReference type="InterPro" id="IPR000008">
    <property type="entry name" value="C2_dom"/>
</dbReference>
<dbReference type="CDD" id="cd00201">
    <property type="entry name" value="WW"/>
    <property type="match status" value="3"/>
</dbReference>
<dbReference type="InterPro" id="IPR001202">
    <property type="entry name" value="WW_dom"/>
</dbReference>
<evidence type="ECO:0000313" key="13">
    <source>
        <dbReference type="Proteomes" id="UP001215151"/>
    </source>
</evidence>
<dbReference type="SUPFAM" id="SSF49562">
    <property type="entry name" value="C2 domain (Calcium/lipid-binding domain, CaLB)"/>
    <property type="match status" value="1"/>
</dbReference>
<evidence type="ECO:0000256" key="7">
    <source>
        <dbReference type="PROSITE-ProRule" id="PRU00104"/>
    </source>
</evidence>
<sequence length="1597" mass="177675">MVEGIPVLSVASMNGVSAEELRLAIQETVQKQQAVVNGLLNNISELLLGYNALAPVNNLPSEILTTVFSVWRAIALQTPALWTRICLNDPVAIEAFLERSKSLPVTVSFKTSHTPVKTSLQLVMSSAHRLRGLNVEILPNTTGMENVINRIHFAAPILISKLYKVLPGKVAPGKDSIPEQAGEALAFPCLELPRIAWQGKYLPTGMSSHSCLIDSLRTICASLLNGHVATRELIRNSLPLHVDLFPVNLRLSRSPALSVPHAPTDGVALQHQARSKVSAYMHAHHDLNGKHGIPSTMAGYAPALALSHGTFNVAHAPQVIHALRKPAGIVVMHQTGLDELVWYPDVEVRNATDSGIALPCIPLGSTLQNLLMLEELVVVNRRVEEHLRPFVQRRVERFSGVPALRTLSLTTTPLPYLPQAPNSLVNLSITGPIFPHPFIFYELLGSNPNLESIYIHAEMPTQLFVGFDHPVDLPNLKSLDLNVISPHCIANILLNLTMPLTVSIKISTRLVDRGAFEDIFPSPPSGNVFLEGLRRMELIWNGVRGVALRVYRDPDGLCAPALHIAADWESSNALLRDCFLMNWPFNTSQIETLVVCGNLPTLRADGKNYRLEGRWWTEMFEDLPQLRTLRLMSFARNEAVAFLEPLSKPIFSDLLCTKLETLECFDIVPAGGEFAQRVYGVTKLRGARPAGGSLKKVELFNAESLGILVGGILDDAAESEVQILQDLLQQPSLPTPALPSPLRFSLAHRRPPSCSTPKAMSANQGTPKRIRITVVAADGLSKREVFRLPDPFAVITVDAEQTHTTSVMKKTLNPYWNESFDITVKENSVIAVQIFDQRKFKKRDQGFLGVVNVKVSDVIDLELGGHEMLTLDLKKSNDNLVVHGKLILYLSTNVSQPISNPGPSQTGAVTEAMDSLAIARPSDNASSSNLALSRSSSAAAHANPQDSHVTMPVPQVTQPPAQEQTQSAPAPARPLSSTSTTTTSTTAAQTPTTTNASATAQTASNNNAQTRNFNPHEDQYGPLPQGWERRIDPLGRTYYVDHNTRSTTWHRPSANQTVNTHTQDGETNAARNQHNRRILADDMLEANNGVARAGSVTGQEAGAVTPANAATASGGLGPLPAGWEERHTLQGRPYYVDHNTRTTTWVDPRRQTVIRVMGPNGQNAALQPQTISQLGPLPSGWEMRLTSTARVYFVDHNTKTTTWDDPRLPSTLDANVPQYKRDFRRKLIYFRSQPAMRNQPGNCQIKVRRNHIFEDSYAEIMRQTPNDLKKRLMIKFEGEDGLDYGGLSREFFFLLSHEMFNPFYCLFEYSAHDNYTLQINPASGVNPEHLNYFKFIGRCLGLGIFHRRFLDAYFVTAFYKMILRKKVTLADLESVDAELHRGLTWMLENDITDVIDETFTTTEERFGEMVTVELKPGGADIPVTEENKKEYVNAIVEYRISKRVKEQFDAFMSGFSELIPQDLINVFDERELELLIGGMSEIDVDDWMKYTDYRGYEVNDEVVQWFWKCVRSWPPERKSRLLQFATGTSRIPVNGFKDLQGSDGPRRFTIEKSGDPNQLPKSHTCFNRIDLPPYKDYETLEQKLTWAVEETVGFGQE</sequence>
<dbReference type="FunFam" id="3.30.2160.10:FF:000001">
    <property type="entry name" value="E3 ubiquitin-protein ligase NEDD4-like"/>
    <property type="match status" value="1"/>
</dbReference>
<gene>
    <name evidence="12" type="ORF">ONZ51_g9284</name>
</gene>
<keyword evidence="4" id="KW-0808">Transferase</keyword>
<dbReference type="SMART" id="SM00119">
    <property type="entry name" value="HECTc"/>
    <property type="match status" value="1"/>
</dbReference>